<evidence type="ECO:0000256" key="1">
    <source>
        <dbReference type="SAM" id="MobiDB-lite"/>
    </source>
</evidence>
<feature type="region of interest" description="Disordered" evidence="1">
    <location>
        <begin position="1"/>
        <end position="31"/>
    </location>
</feature>
<dbReference type="EMBL" id="BAABLW010000002">
    <property type="protein sequence ID" value="GAA4913777.1"/>
    <property type="molecule type" value="Genomic_DNA"/>
</dbReference>
<protein>
    <submittedName>
        <fullName evidence="3">ABC transporter permease</fullName>
    </submittedName>
</protein>
<feature type="transmembrane region" description="Helical" evidence="2">
    <location>
        <begin position="213"/>
        <end position="234"/>
    </location>
</feature>
<organism evidence="3 4">
    <name type="scientific">Nesterenkonia rhizosphaerae</name>
    <dbReference type="NCBI Taxonomy" id="1348272"/>
    <lineage>
        <taxon>Bacteria</taxon>
        <taxon>Bacillati</taxon>
        <taxon>Actinomycetota</taxon>
        <taxon>Actinomycetes</taxon>
        <taxon>Micrococcales</taxon>
        <taxon>Micrococcaceae</taxon>
        <taxon>Nesterenkonia</taxon>
    </lineage>
</organism>
<evidence type="ECO:0000256" key="2">
    <source>
        <dbReference type="SAM" id="Phobius"/>
    </source>
</evidence>
<feature type="transmembrane region" description="Helical" evidence="2">
    <location>
        <begin position="99"/>
        <end position="123"/>
    </location>
</feature>
<dbReference type="RefSeq" id="WP_345476578.1">
    <property type="nucleotide sequence ID" value="NZ_BAABLW010000002.1"/>
</dbReference>
<comment type="caution">
    <text evidence="3">The sequence shown here is derived from an EMBL/GenBank/DDBJ whole genome shotgun (WGS) entry which is preliminary data.</text>
</comment>
<accession>A0ABP9FS69</accession>
<feature type="transmembrane region" description="Helical" evidence="2">
    <location>
        <begin position="58"/>
        <end position="79"/>
    </location>
</feature>
<keyword evidence="2" id="KW-0472">Membrane</keyword>
<dbReference type="PANTHER" id="PTHR37305:SF1">
    <property type="entry name" value="MEMBRANE PROTEIN"/>
    <property type="match status" value="1"/>
</dbReference>
<keyword evidence="4" id="KW-1185">Reference proteome</keyword>
<feature type="transmembrane region" description="Helical" evidence="2">
    <location>
        <begin position="266"/>
        <end position="288"/>
    </location>
</feature>
<feature type="transmembrane region" description="Helical" evidence="2">
    <location>
        <begin position="186"/>
        <end position="206"/>
    </location>
</feature>
<evidence type="ECO:0000313" key="3">
    <source>
        <dbReference type="EMBL" id="GAA4913777.1"/>
    </source>
</evidence>
<dbReference type="Proteomes" id="UP001500368">
    <property type="component" value="Unassembled WGS sequence"/>
</dbReference>
<name>A0ABP9FS69_9MICC</name>
<sequence length="293" mass="31249">MNPTVPHPAESALASGDTATAPTRGPRTFEPDPTLPGLSFFGVVRSELSKLLALRTTYWLSAITLGLSALISGGVAWSFSSFSDETSQLMLAEGAMTGLYFGLLLLGALAVISMTTEFTTGAIRSSLTVVPRRNLLYLAKATAITLLVAVVTAAVIIACHLVAALFSGELEVLAPFSDSEVGYVYLTHWISVIITALMGFGLGALLRSSAGGIVVLTIIIFVVQIVVAILYGVTQGAEWAEMLMRAEYSYLVMEFTSVDAVRDMELWQSLLGVLAWAAVPFGLGWLTFSRRDV</sequence>
<dbReference type="PANTHER" id="PTHR37305">
    <property type="entry name" value="INTEGRAL MEMBRANE PROTEIN-RELATED"/>
    <property type="match status" value="1"/>
</dbReference>
<feature type="transmembrane region" description="Helical" evidence="2">
    <location>
        <begin position="135"/>
        <end position="166"/>
    </location>
</feature>
<gene>
    <name evidence="3" type="ORF">GCM10025790_05800</name>
</gene>
<keyword evidence="2" id="KW-0812">Transmembrane</keyword>
<reference evidence="4" key="1">
    <citation type="journal article" date="2019" name="Int. J. Syst. Evol. Microbiol.">
        <title>The Global Catalogue of Microorganisms (GCM) 10K type strain sequencing project: providing services to taxonomists for standard genome sequencing and annotation.</title>
        <authorList>
            <consortium name="The Broad Institute Genomics Platform"/>
            <consortium name="The Broad Institute Genome Sequencing Center for Infectious Disease"/>
            <person name="Wu L."/>
            <person name="Ma J."/>
        </authorList>
    </citation>
    <scope>NUCLEOTIDE SEQUENCE [LARGE SCALE GENOMIC DNA]</scope>
    <source>
        <strain evidence="4">JCM 19129</strain>
    </source>
</reference>
<proteinExistence type="predicted"/>
<evidence type="ECO:0000313" key="4">
    <source>
        <dbReference type="Proteomes" id="UP001500368"/>
    </source>
</evidence>
<keyword evidence="2" id="KW-1133">Transmembrane helix</keyword>